<dbReference type="EMBL" id="ACXX02000006">
    <property type="protein sequence ID" value="EGD47914.1"/>
    <property type="molecule type" value="Genomic_DNA"/>
</dbReference>
<keyword evidence="2 5" id="KW-0489">Methyltransferase</keyword>
<dbReference type="RefSeq" id="WP_004619346.1">
    <property type="nucleotide sequence ID" value="NZ_ACXX02000006.1"/>
</dbReference>
<reference evidence="5" key="1">
    <citation type="submission" date="2009-07" db="EMBL/GenBank/DDBJ databases">
        <authorList>
            <consortium name="US DOE Joint Genome Institute (JGI-PGF)"/>
            <person name="Lucas S."/>
            <person name="Copeland A."/>
            <person name="Lapidus A."/>
            <person name="Glavina del Rio T."/>
            <person name="Tice H."/>
            <person name="Bruce D."/>
            <person name="Goodwin L."/>
            <person name="Pitluck S."/>
            <person name="Larimer F."/>
            <person name="Land M.L."/>
            <person name="Mouttaki H."/>
            <person name="He Z."/>
            <person name="Zhou J."/>
            <person name="Hemme C.L."/>
        </authorList>
    </citation>
    <scope>NUCLEOTIDE SEQUENCE</scope>
    <source>
        <strain evidence="5">DSM 2782</strain>
    </source>
</reference>
<dbReference type="InterPro" id="IPR029063">
    <property type="entry name" value="SAM-dependent_MTases_sf"/>
</dbReference>
<dbReference type="CDD" id="cd02440">
    <property type="entry name" value="AdoMet_MTases"/>
    <property type="match status" value="1"/>
</dbReference>
<evidence type="ECO:0000256" key="3">
    <source>
        <dbReference type="ARBA" id="ARBA00022679"/>
    </source>
</evidence>
<comment type="similarity">
    <text evidence="1">Belongs to the methyltransferase superfamily.</text>
</comment>
<dbReference type="GO" id="GO:0008757">
    <property type="term" value="F:S-adenosylmethionine-dependent methyltransferase activity"/>
    <property type="evidence" value="ECO:0007669"/>
    <property type="project" value="InterPro"/>
</dbReference>
<gene>
    <name evidence="5" type="ORF">Cpap_2320</name>
</gene>
<dbReference type="InterPro" id="IPR051052">
    <property type="entry name" value="Diverse_substrate_MTase"/>
</dbReference>
<evidence type="ECO:0000313" key="5">
    <source>
        <dbReference type="EMBL" id="EGD47914.1"/>
    </source>
</evidence>
<dbReference type="SUPFAM" id="SSF53335">
    <property type="entry name" value="S-adenosyl-L-methionine-dependent methyltransferases"/>
    <property type="match status" value="1"/>
</dbReference>
<accession>F1TD47</accession>
<keyword evidence="6" id="KW-1185">Reference proteome</keyword>
<dbReference type="PANTHER" id="PTHR44942:SF4">
    <property type="entry name" value="METHYLTRANSFERASE TYPE 11 DOMAIN-CONTAINING PROTEIN"/>
    <property type="match status" value="1"/>
</dbReference>
<dbReference type="Gene3D" id="3.40.50.150">
    <property type="entry name" value="Vaccinia Virus protein VP39"/>
    <property type="match status" value="1"/>
</dbReference>
<evidence type="ECO:0000256" key="2">
    <source>
        <dbReference type="ARBA" id="ARBA00022603"/>
    </source>
</evidence>
<sequence>MDLRFTFNEDVLNYDKMRPTYVKELYENIIQFSNLDSNKNALEIGIGTGQATLPFLNTGCNLTAVELGEDMAKFSKEKFAKFHNFDVINSDFESANLKKDDYDLIYSATAFHWIPQEVGYTKIFNLLKSGGVMALFWNHVSRTDAELDFAMQEVYNKYKSTNESSIHKFSEEKCLEIAETIKKYGFVDVGYKLYYQTRFFDAPKYMSLLNTNSDHRARPEETRILIENELSNVINNFGGKIEIKDTIDLYLARKP</sequence>
<evidence type="ECO:0000259" key="4">
    <source>
        <dbReference type="Pfam" id="PF08241"/>
    </source>
</evidence>
<keyword evidence="3 5" id="KW-0808">Transferase</keyword>
<dbReference type="AlphaFoldDB" id="F1TD47"/>
<dbReference type="GO" id="GO:0032259">
    <property type="term" value="P:methylation"/>
    <property type="evidence" value="ECO:0007669"/>
    <property type="project" value="UniProtKB-KW"/>
</dbReference>
<dbReference type="InterPro" id="IPR013216">
    <property type="entry name" value="Methyltransf_11"/>
</dbReference>
<name>F1TD47_9FIRM</name>
<dbReference type="Pfam" id="PF08241">
    <property type="entry name" value="Methyltransf_11"/>
    <property type="match status" value="1"/>
</dbReference>
<dbReference type="OrthoDB" id="9797252at2"/>
<evidence type="ECO:0000313" key="6">
    <source>
        <dbReference type="Proteomes" id="UP000003860"/>
    </source>
</evidence>
<organism evidence="5 6">
    <name type="scientific">Ruminiclostridium papyrosolvens DSM 2782</name>
    <dbReference type="NCBI Taxonomy" id="588581"/>
    <lineage>
        <taxon>Bacteria</taxon>
        <taxon>Bacillati</taxon>
        <taxon>Bacillota</taxon>
        <taxon>Clostridia</taxon>
        <taxon>Eubacteriales</taxon>
        <taxon>Oscillospiraceae</taxon>
        <taxon>Ruminiclostridium</taxon>
    </lineage>
</organism>
<protein>
    <submittedName>
        <fullName evidence="5">Ribosomal RNA adenine methylase transferase</fullName>
    </submittedName>
</protein>
<dbReference type="Proteomes" id="UP000003860">
    <property type="component" value="Unassembled WGS sequence"/>
</dbReference>
<reference evidence="5" key="2">
    <citation type="submission" date="2011-01" db="EMBL/GenBank/DDBJ databases">
        <title>The Non-contiguous Finished genome of Clostridium papyrosolvens.</title>
        <authorList>
            <person name="Lucas S."/>
            <person name="Copeland A."/>
            <person name="Lapidus A."/>
            <person name="Cheng J.-F."/>
            <person name="Goodwin L."/>
            <person name="Pitluck S."/>
            <person name="Misra M."/>
            <person name="Chertkov O."/>
            <person name="Detter J.C."/>
            <person name="Han C."/>
            <person name="Tapia R."/>
            <person name="Land M."/>
            <person name="Hauser L."/>
            <person name="Kyrpides N."/>
            <person name="Ivanova N."/>
            <person name="Pagani I."/>
            <person name="Mouttaki H."/>
            <person name="He Z."/>
            <person name="Zhou J."/>
            <person name="Hemme C.L."/>
            <person name="Woyke T."/>
        </authorList>
    </citation>
    <scope>NUCLEOTIDE SEQUENCE [LARGE SCALE GENOMIC DNA]</scope>
    <source>
        <strain evidence="5">DSM 2782</strain>
    </source>
</reference>
<comment type="caution">
    <text evidence="5">The sequence shown here is derived from an EMBL/GenBank/DDBJ whole genome shotgun (WGS) entry which is preliminary data.</text>
</comment>
<evidence type="ECO:0000256" key="1">
    <source>
        <dbReference type="ARBA" id="ARBA00008361"/>
    </source>
</evidence>
<dbReference type="PANTHER" id="PTHR44942">
    <property type="entry name" value="METHYLTRANSF_11 DOMAIN-CONTAINING PROTEIN"/>
    <property type="match status" value="1"/>
</dbReference>
<dbReference type="eggNOG" id="COG4106">
    <property type="taxonomic scope" value="Bacteria"/>
</dbReference>
<feature type="domain" description="Methyltransferase type 11" evidence="4">
    <location>
        <begin position="42"/>
        <end position="134"/>
    </location>
</feature>
<dbReference type="STRING" id="588581.Cpap_2320"/>
<proteinExistence type="inferred from homology"/>